<evidence type="ECO:0000313" key="2">
    <source>
        <dbReference type="EMBL" id="RXN33941.1"/>
    </source>
</evidence>
<name>A0A498NQ34_LABRO</name>
<organism evidence="2 3">
    <name type="scientific">Labeo rohita</name>
    <name type="common">Indian major carp</name>
    <name type="synonym">Cyprinus rohita</name>
    <dbReference type="NCBI Taxonomy" id="84645"/>
    <lineage>
        <taxon>Eukaryota</taxon>
        <taxon>Metazoa</taxon>
        <taxon>Chordata</taxon>
        <taxon>Craniata</taxon>
        <taxon>Vertebrata</taxon>
        <taxon>Euteleostomi</taxon>
        <taxon>Actinopterygii</taxon>
        <taxon>Neopterygii</taxon>
        <taxon>Teleostei</taxon>
        <taxon>Ostariophysi</taxon>
        <taxon>Cypriniformes</taxon>
        <taxon>Cyprinidae</taxon>
        <taxon>Labeoninae</taxon>
        <taxon>Labeonini</taxon>
        <taxon>Labeo</taxon>
    </lineage>
</organism>
<keyword evidence="3" id="KW-1185">Reference proteome</keyword>
<evidence type="ECO:0000313" key="3">
    <source>
        <dbReference type="Proteomes" id="UP000290572"/>
    </source>
</evidence>
<evidence type="ECO:0000256" key="1">
    <source>
        <dbReference type="SAM" id="SignalP"/>
    </source>
</evidence>
<reference evidence="2 3" key="1">
    <citation type="submission" date="2018-03" db="EMBL/GenBank/DDBJ databases">
        <title>Draft genome sequence of Rohu Carp (Labeo rohita).</title>
        <authorList>
            <person name="Das P."/>
            <person name="Kushwaha B."/>
            <person name="Joshi C.G."/>
            <person name="Kumar D."/>
            <person name="Nagpure N.S."/>
            <person name="Sahoo L."/>
            <person name="Das S.P."/>
            <person name="Bit A."/>
            <person name="Patnaik S."/>
            <person name="Meher P.K."/>
            <person name="Jayasankar P."/>
            <person name="Koringa P.G."/>
            <person name="Patel N.V."/>
            <person name="Hinsu A.T."/>
            <person name="Kumar R."/>
            <person name="Pandey M."/>
            <person name="Agarwal S."/>
            <person name="Srivastava S."/>
            <person name="Singh M."/>
            <person name="Iquebal M.A."/>
            <person name="Jaiswal S."/>
            <person name="Angadi U.B."/>
            <person name="Kumar N."/>
            <person name="Raza M."/>
            <person name="Shah T.M."/>
            <person name="Rai A."/>
            <person name="Jena J.K."/>
        </authorList>
    </citation>
    <scope>NUCLEOTIDE SEQUENCE [LARGE SCALE GENOMIC DNA]</scope>
    <source>
        <strain evidence="2">DASCIFA01</strain>
        <tissue evidence="2">Testis</tissue>
    </source>
</reference>
<sequence length="136" mass="15569">MLFVLLFPSLVARVSKRPCRCTCTQKALRLGTENIISGEDIQFIKLAEKIKRTVDADEDFENLNYIFDVMLPEVCDLVLKEENQDPYEMGLTDQYEKPYYALSTESDDPKECLEPTECCLYPSPTLLHARPANPTL</sequence>
<comment type="caution">
    <text evidence="2">The sequence shown here is derived from an EMBL/GenBank/DDBJ whole genome shotgun (WGS) entry which is preliminary data.</text>
</comment>
<proteinExistence type="predicted"/>
<gene>
    <name evidence="2" type="ORF">ROHU_015199</name>
</gene>
<dbReference type="Proteomes" id="UP000290572">
    <property type="component" value="Unassembled WGS sequence"/>
</dbReference>
<keyword evidence="1" id="KW-0732">Signal</keyword>
<dbReference type="EMBL" id="QBIY01011225">
    <property type="protein sequence ID" value="RXN33941.1"/>
    <property type="molecule type" value="Genomic_DNA"/>
</dbReference>
<feature type="signal peptide" evidence="1">
    <location>
        <begin position="1"/>
        <end position="16"/>
    </location>
</feature>
<protein>
    <submittedName>
        <fullName evidence="2">Uncharacterized protein</fullName>
    </submittedName>
</protein>
<feature type="chain" id="PRO_5019784038" evidence="1">
    <location>
        <begin position="17"/>
        <end position="136"/>
    </location>
</feature>
<dbReference type="AlphaFoldDB" id="A0A498NQ34"/>
<accession>A0A498NQ34</accession>